<keyword evidence="2" id="KW-0132">Cell division</keyword>
<feature type="compositionally biased region" description="Low complexity" evidence="1">
    <location>
        <begin position="124"/>
        <end position="142"/>
    </location>
</feature>
<gene>
    <name evidence="2" type="ORF">AVDCRST_MAG16-1964</name>
</gene>
<feature type="compositionally biased region" description="Basic residues" evidence="1">
    <location>
        <begin position="1"/>
        <end position="18"/>
    </location>
</feature>
<name>A0A6J4LVP5_9ACTN</name>
<feature type="region of interest" description="Disordered" evidence="1">
    <location>
        <begin position="1"/>
        <end position="142"/>
    </location>
</feature>
<dbReference type="GO" id="GO:0051301">
    <property type="term" value="P:cell division"/>
    <property type="evidence" value="ECO:0007669"/>
    <property type="project" value="UniProtKB-KW"/>
</dbReference>
<feature type="non-terminal residue" evidence="2">
    <location>
        <position position="142"/>
    </location>
</feature>
<evidence type="ECO:0000313" key="2">
    <source>
        <dbReference type="EMBL" id="CAA9342835.1"/>
    </source>
</evidence>
<dbReference type="EMBL" id="CADCUE010000170">
    <property type="protein sequence ID" value="CAA9342835.1"/>
    <property type="molecule type" value="Genomic_DNA"/>
</dbReference>
<protein>
    <submittedName>
        <fullName evidence="2">Sporulation and cell division protein SsgA</fullName>
    </submittedName>
</protein>
<proteinExistence type="predicted"/>
<feature type="non-terminal residue" evidence="2">
    <location>
        <position position="1"/>
    </location>
</feature>
<feature type="compositionally biased region" description="Basic and acidic residues" evidence="1">
    <location>
        <begin position="105"/>
        <end position="116"/>
    </location>
</feature>
<accession>A0A6J4LVP5</accession>
<evidence type="ECO:0000256" key="1">
    <source>
        <dbReference type="SAM" id="MobiDB-lite"/>
    </source>
</evidence>
<feature type="compositionally biased region" description="Basic residues" evidence="1">
    <location>
        <begin position="65"/>
        <end position="76"/>
    </location>
</feature>
<organism evidence="2">
    <name type="scientific">uncultured Frankineae bacterium</name>
    <dbReference type="NCBI Taxonomy" id="437475"/>
    <lineage>
        <taxon>Bacteria</taxon>
        <taxon>Bacillati</taxon>
        <taxon>Actinomycetota</taxon>
        <taxon>Actinomycetes</taxon>
        <taxon>Frankiales</taxon>
        <taxon>environmental samples</taxon>
    </lineage>
</organism>
<sequence>ADHVRVRRGRGRRRRLHRTGADHRPDAAVAPGGPAGGGAAAHPPARPPGAPARTVDRAARLPALRPRRAHRRRGRPHPAGPASGTGLPGARPPRSGRPRLTATDHGPRVPQPDRARRALRQRAQRGGARRPAGPAAGSRPAL</sequence>
<dbReference type="AlphaFoldDB" id="A0A6J4LVP5"/>
<reference evidence="2" key="1">
    <citation type="submission" date="2020-02" db="EMBL/GenBank/DDBJ databases">
        <authorList>
            <person name="Meier V. D."/>
        </authorList>
    </citation>
    <scope>NUCLEOTIDE SEQUENCE</scope>
    <source>
        <strain evidence="2">AVDCRST_MAG16</strain>
    </source>
</reference>
<keyword evidence="2" id="KW-0131">Cell cycle</keyword>